<accession>A0A918WFA0</accession>
<evidence type="ECO:0000256" key="9">
    <source>
        <dbReference type="SAM" id="Phobius"/>
    </source>
</evidence>
<keyword evidence="4 8" id="KW-0812">Transmembrane</keyword>
<dbReference type="GO" id="GO:0015297">
    <property type="term" value="F:antiporter activity"/>
    <property type="evidence" value="ECO:0007669"/>
    <property type="project" value="TreeGrafter"/>
</dbReference>
<dbReference type="Gene3D" id="1.10.3730.20">
    <property type="match status" value="1"/>
</dbReference>
<feature type="transmembrane region" description="Helical" evidence="9">
    <location>
        <begin position="89"/>
        <end position="108"/>
    </location>
</feature>
<keyword evidence="2" id="KW-0813">Transport</keyword>
<dbReference type="GO" id="GO:0015199">
    <property type="term" value="F:amino-acid betaine transmembrane transporter activity"/>
    <property type="evidence" value="ECO:0007669"/>
    <property type="project" value="TreeGrafter"/>
</dbReference>
<evidence type="ECO:0000256" key="3">
    <source>
        <dbReference type="ARBA" id="ARBA00022475"/>
    </source>
</evidence>
<reference evidence="10" key="1">
    <citation type="journal article" date="2014" name="Int. J. Syst. Evol. Microbiol.">
        <title>Complete genome sequence of Corynebacterium casei LMG S-19264T (=DSM 44701T), isolated from a smear-ripened cheese.</title>
        <authorList>
            <consortium name="US DOE Joint Genome Institute (JGI-PGF)"/>
            <person name="Walter F."/>
            <person name="Albersmeier A."/>
            <person name="Kalinowski J."/>
            <person name="Ruckert C."/>
        </authorList>
    </citation>
    <scope>NUCLEOTIDE SEQUENCE</scope>
    <source>
        <strain evidence="10">KCTC 23310</strain>
    </source>
</reference>
<feature type="transmembrane region" description="Helical" evidence="9">
    <location>
        <begin position="6"/>
        <end position="25"/>
    </location>
</feature>
<gene>
    <name evidence="10" type="ORF">GCM10007315_00060</name>
</gene>
<dbReference type="InterPro" id="IPR045324">
    <property type="entry name" value="Small_multidrug_res"/>
</dbReference>
<evidence type="ECO:0000313" key="11">
    <source>
        <dbReference type="Proteomes" id="UP000638981"/>
    </source>
</evidence>
<comment type="caution">
    <text evidence="10">The sequence shown here is derived from an EMBL/GenBank/DDBJ whole genome shotgun (WGS) entry which is preliminary data.</text>
</comment>
<evidence type="ECO:0000256" key="1">
    <source>
        <dbReference type="ARBA" id="ARBA00004651"/>
    </source>
</evidence>
<evidence type="ECO:0000256" key="7">
    <source>
        <dbReference type="ARBA" id="ARBA00038032"/>
    </source>
</evidence>
<keyword evidence="3" id="KW-1003">Cell membrane</keyword>
<dbReference type="RefSeq" id="WP_189409294.1">
    <property type="nucleotide sequence ID" value="NZ_BMYJ01000001.1"/>
</dbReference>
<sequence length="114" mass="11820">MSPIHAYSILSVAIVLEVIGSTFLAKSDGFTRLWPTLGVVAFYVASFFLLSQALKLIPLGVAYAVWSGVGIVLTAMVGTLVLRQSLDFAAIAGIGLIIGGVLVINLFSQAGGHG</sequence>
<dbReference type="Proteomes" id="UP000638981">
    <property type="component" value="Unassembled WGS sequence"/>
</dbReference>
<dbReference type="FunFam" id="1.10.3730.20:FF:000001">
    <property type="entry name" value="Quaternary ammonium compound resistance transporter SugE"/>
    <property type="match status" value="1"/>
</dbReference>
<dbReference type="SUPFAM" id="SSF103481">
    <property type="entry name" value="Multidrug resistance efflux transporter EmrE"/>
    <property type="match status" value="1"/>
</dbReference>
<dbReference type="EMBL" id="BMYJ01000001">
    <property type="protein sequence ID" value="GHC43131.1"/>
    <property type="molecule type" value="Genomic_DNA"/>
</dbReference>
<evidence type="ECO:0000256" key="2">
    <source>
        <dbReference type="ARBA" id="ARBA00022448"/>
    </source>
</evidence>
<dbReference type="InterPro" id="IPR000390">
    <property type="entry name" value="Small_drug/metabolite_transptr"/>
</dbReference>
<dbReference type="AlphaFoldDB" id="A0A918WFA0"/>
<comment type="subcellular location">
    <subcellularLocation>
        <location evidence="1 8">Cell membrane</location>
        <topology evidence="1 8">Multi-pass membrane protein</topology>
    </subcellularLocation>
</comment>
<feature type="transmembrane region" description="Helical" evidence="9">
    <location>
        <begin position="63"/>
        <end position="82"/>
    </location>
</feature>
<dbReference type="GO" id="GO:0005886">
    <property type="term" value="C:plasma membrane"/>
    <property type="evidence" value="ECO:0007669"/>
    <property type="project" value="UniProtKB-SubCell"/>
</dbReference>
<keyword evidence="5 9" id="KW-1133">Transmembrane helix</keyword>
<evidence type="ECO:0000313" key="10">
    <source>
        <dbReference type="EMBL" id="GHC43131.1"/>
    </source>
</evidence>
<dbReference type="Pfam" id="PF00893">
    <property type="entry name" value="Multi_Drug_Res"/>
    <property type="match status" value="1"/>
</dbReference>
<dbReference type="GO" id="GO:1990961">
    <property type="term" value="P:xenobiotic detoxification by transmembrane export across the plasma membrane"/>
    <property type="evidence" value="ECO:0007669"/>
    <property type="project" value="UniProtKB-ARBA"/>
</dbReference>
<evidence type="ECO:0000256" key="8">
    <source>
        <dbReference type="RuleBase" id="RU003942"/>
    </source>
</evidence>
<protein>
    <submittedName>
        <fullName evidence="10">QacE family quaternary ammonium compound efflux SMR transporter</fullName>
    </submittedName>
</protein>
<dbReference type="PANTHER" id="PTHR30561:SF1">
    <property type="entry name" value="MULTIDRUG TRANSPORTER EMRE"/>
    <property type="match status" value="1"/>
</dbReference>
<evidence type="ECO:0000256" key="6">
    <source>
        <dbReference type="ARBA" id="ARBA00023136"/>
    </source>
</evidence>
<dbReference type="PANTHER" id="PTHR30561">
    <property type="entry name" value="SMR FAMILY PROTON-DEPENDENT DRUG EFFLUX TRANSPORTER SUGE"/>
    <property type="match status" value="1"/>
</dbReference>
<evidence type="ECO:0000256" key="4">
    <source>
        <dbReference type="ARBA" id="ARBA00022692"/>
    </source>
</evidence>
<name>A0A918WFA0_9RHOB</name>
<organism evidence="10 11">
    <name type="scientific">Neogemmobacter tilapiae</name>
    <dbReference type="NCBI Taxonomy" id="875041"/>
    <lineage>
        <taxon>Bacteria</taxon>
        <taxon>Pseudomonadati</taxon>
        <taxon>Pseudomonadota</taxon>
        <taxon>Alphaproteobacteria</taxon>
        <taxon>Rhodobacterales</taxon>
        <taxon>Paracoccaceae</taxon>
        <taxon>Neogemmobacter</taxon>
    </lineage>
</organism>
<keyword evidence="11" id="KW-1185">Reference proteome</keyword>
<dbReference type="GO" id="GO:0031460">
    <property type="term" value="P:glycine betaine transport"/>
    <property type="evidence" value="ECO:0007669"/>
    <property type="project" value="TreeGrafter"/>
</dbReference>
<feature type="transmembrane region" description="Helical" evidence="9">
    <location>
        <begin position="37"/>
        <end position="57"/>
    </location>
</feature>
<reference evidence="10" key="2">
    <citation type="submission" date="2020-09" db="EMBL/GenBank/DDBJ databases">
        <authorList>
            <person name="Sun Q."/>
            <person name="Kim S."/>
        </authorList>
    </citation>
    <scope>NUCLEOTIDE SEQUENCE</scope>
    <source>
        <strain evidence="10">KCTC 23310</strain>
    </source>
</reference>
<dbReference type="GO" id="GO:0015220">
    <property type="term" value="F:choline transmembrane transporter activity"/>
    <property type="evidence" value="ECO:0007669"/>
    <property type="project" value="TreeGrafter"/>
</dbReference>
<keyword evidence="6 9" id="KW-0472">Membrane</keyword>
<comment type="similarity">
    <text evidence="7 8">Belongs to the drug/metabolite transporter (DMT) superfamily. Small multidrug resistance (SMR) (TC 2.A.7.1) family.</text>
</comment>
<proteinExistence type="inferred from homology"/>
<evidence type="ECO:0000256" key="5">
    <source>
        <dbReference type="ARBA" id="ARBA00022989"/>
    </source>
</evidence>
<dbReference type="InterPro" id="IPR037185">
    <property type="entry name" value="EmrE-like"/>
</dbReference>